<dbReference type="InterPro" id="IPR004441">
    <property type="entry name" value="rRNA_MeTrfase_TrmH"/>
</dbReference>
<evidence type="ECO:0000259" key="4">
    <source>
        <dbReference type="SMART" id="SM00967"/>
    </source>
</evidence>
<keyword evidence="2" id="KW-0808">Transferase</keyword>
<dbReference type="Pfam" id="PF00588">
    <property type="entry name" value="SpoU_methylase"/>
    <property type="match status" value="1"/>
</dbReference>
<dbReference type="RefSeq" id="WP_248207483.1">
    <property type="nucleotide sequence ID" value="NZ_JALNMH010000006.1"/>
</dbReference>
<feature type="compositionally biased region" description="Basic and acidic residues" evidence="3">
    <location>
        <begin position="8"/>
        <end position="24"/>
    </location>
</feature>
<keyword evidence="6" id="KW-1185">Reference proteome</keyword>
<evidence type="ECO:0000313" key="6">
    <source>
        <dbReference type="Proteomes" id="UP001431449"/>
    </source>
</evidence>
<dbReference type="GO" id="GO:0008168">
    <property type="term" value="F:methyltransferase activity"/>
    <property type="evidence" value="ECO:0007669"/>
    <property type="project" value="UniProtKB-KW"/>
</dbReference>
<dbReference type="EMBL" id="JALNMH010000006">
    <property type="protein sequence ID" value="MCK7593620.1"/>
    <property type="molecule type" value="Genomic_DNA"/>
</dbReference>
<dbReference type="InterPro" id="IPR029028">
    <property type="entry name" value="Alpha/beta_knot_MTases"/>
</dbReference>
<dbReference type="PANTHER" id="PTHR46429:SF2">
    <property type="entry name" value="TRNA_RRNA METHYLTRANSFERASE"/>
    <property type="match status" value="1"/>
</dbReference>
<sequence>MRSTGGRQRGEGGGRARGRGDADRTAPNPGPGGSSRPVRDPEMRLYGLNACLVAFARRPRDLRKVYLSEARIPALREVLAWCVAQRIGYRVVGEEDLRKLAASSHHEGVVFDMRPPAVPGLETLLQSVRGRPSLLLWLDGVGNPHNLGAVLRSSAHFGVDAVLVPPGSGLALSGAACRVAEGGAEAVPLLRLVNADAAMDCLREAGFRFAATLPTGGNDLFRAELPERMVLVFGAEQQGMSRALVEACELRLGIPGSGAVESLNIASAAAVFLGEWRRRRG</sequence>
<proteinExistence type="predicted"/>
<name>A0ABT0GGF7_9GAMM</name>
<dbReference type="Gene3D" id="3.30.1330.30">
    <property type="match status" value="1"/>
</dbReference>
<dbReference type="SUPFAM" id="SSF55315">
    <property type="entry name" value="L30e-like"/>
    <property type="match status" value="1"/>
</dbReference>
<evidence type="ECO:0000256" key="3">
    <source>
        <dbReference type="SAM" id="MobiDB-lite"/>
    </source>
</evidence>
<protein>
    <submittedName>
        <fullName evidence="5">RNA methyltransferase</fullName>
    </submittedName>
</protein>
<dbReference type="PANTHER" id="PTHR46429">
    <property type="entry name" value="23S RRNA (GUANOSINE-2'-O-)-METHYLTRANSFERASE RLMB"/>
    <property type="match status" value="1"/>
</dbReference>
<feature type="region of interest" description="Disordered" evidence="3">
    <location>
        <begin position="1"/>
        <end position="41"/>
    </location>
</feature>
<keyword evidence="1 5" id="KW-0489">Methyltransferase</keyword>
<gene>
    <name evidence="5" type="ORF">M0G41_08060</name>
</gene>
<reference evidence="5" key="1">
    <citation type="submission" date="2022-04" db="EMBL/GenBank/DDBJ databases">
        <title>Lysobacter sp. CAU 1642 isolated from sea sand.</title>
        <authorList>
            <person name="Kim W."/>
        </authorList>
    </citation>
    <scope>NUCLEOTIDE SEQUENCE</scope>
    <source>
        <strain evidence="5">CAU 1642</strain>
    </source>
</reference>
<dbReference type="GO" id="GO:0032259">
    <property type="term" value="P:methylation"/>
    <property type="evidence" value="ECO:0007669"/>
    <property type="project" value="UniProtKB-KW"/>
</dbReference>
<evidence type="ECO:0000256" key="2">
    <source>
        <dbReference type="ARBA" id="ARBA00022679"/>
    </source>
</evidence>
<dbReference type="Pfam" id="PF08032">
    <property type="entry name" value="SpoU_sub_bind"/>
    <property type="match status" value="1"/>
</dbReference>
<organism evidence="5 6">
    <name type="scientific">Pseudomarimonas salicorniae</name>
    <dbReference type="NCBI Taxonomy" id="2933270"/>
    <lineage>
        <taxon>Bacteria</taxon>
        <taxon>Pseudomonadati</taxon>
        <taxon>Pseudomonadota</taxon>
        <taxon>Gammaproteobacteria</taxon>
        <taxon>Lysobacterales</taxon>
        <taxon>Lysobacteraceae</taxon>
        <taxon>Pseudomarimonas</taxon>
    </lineage>
</organism>
<accession>A0ABT0GGF7</accession>
<dbReference type="InterPro" id="IPR013123">
    <property type="entry name" value="SpoU_subst-bd"/>
</dbReference>
<evidence type="ECO:0000256" key="1">
    <source>
        <dbReference type="ARBA" id="ARBA00022603"/>
    </source>
</evidence>
<dbReference type="InterPro" id="IPR001537">
    <property type="entry name" value="SpoU_MeTrfase"/>
</dbReference>
<dbReference type="InterPro" id="IPR029064">
    <property type="entry name" value="Ribosomal_eL30-like_sf"/>
</dbReference>
<dbReference type="SUPFAM" id="SSF75217">
    <property type="entry name" value="alpha/beta knot"/>
    <property type="match status" value="1"/>
</dbReference>
<dbReference type="SMART" id="SM00967">
    <property type="entry name" value="SpoU_sub_bind"/>
    <property type="match status" value="1"/>
</dbReference>
<comment type="caution">
    <text evidence="5">The sequence shown here is derived from an EMBL/GenBank/DDBJ whole genome shotgun (WGS) entry which is preliminary data.</text>
</comment>
<dbReference type="Proteomes" id="UP001431449">
    <property type="component" value="Unassembled WGS sequence"/>
</dbReference>
<dbReference type="CDD" id="cd18095">
    <property type="entry name" value="SpoU-like_rRNA-MTase"/>
    <property type="match status" value="1"/>
</dbReference>
<feature type="domain" description="RNA 2-O ribose methyltransferase substrate binding" evidence="4">
    <location>
        <begin position="44"/>
        <end position="119"/>
    </location>
</feature>
<dbReference type="InterPro" id="IPR029026">
    <property type="entry name" value="tRNA_m1G_MTases_N"/>
</dbReference>
<dbReference type="Gene3D" id="3.40.1280.10">
    <property type="match status" value="1"/>
</dbReference>
<evidence type="ECO:0000313" key="5">
    <source>
        <dbReference type="EMBL" id="MCK7593620.1"/>
    </source>
</evidence>